<dbReference type="InterPro" id="IPR015712">
    <property type="entry name" value="DNA-dir_RNA_pol_su2"/>
</dbReference>
<keyword evidence="5" id="KW-0548">Nucleotidyltransferase</keyword>
<evidence type="ECO:0000259" key="7">
    <source>
        <dbReference type="Pfam" id="PF00562"/>
    </source>
</evidence>
<dbReference type="InterPro" id="IPR007120">
    <property type="entry name" value="DNA-dir_RNAP_su2_dom"/>
</dbReference>
<evidence type="ECO:0000256" key="1">
    <source>
        <dbReference type="ARBA" id="ARBA00006835"/>
    </source>
</evidence>
<evidence type="ECO:0000256" key="5">
    <source>
        <dbReference type="ARBA" id="ARBA00022695"/>
    </source>
</evidence>
<dbReference type="EC" id="2.7.7.6" evidence="2"/>
<dbReference type="Gene3D" id="2.40.270.10">
    <property type="entry name" value="DNA-directed RNA polymerase, subunit 2, domain 6"/>
    <property type="match status" value="1"/>
</dbReference>
<dbReference type="Pfam" id="PF00562">
    <property type="entry name" value="RNA_pol_Rpb2_6"/>
    <property type="match status" value="1"/>
</dbReference>
<name>A0A1Y1WWG1_9FUNG</name>
<reference evidence="9 10" key="2">
    <citation type="submission" date="2016-08" db="EMBL/GenBank/DDBJ databases">
        <title>Pervasive Adenine N6-methylation of Active Genes in Fungi.</title>
        <authorList>
            <consortium name="DOE Joint Genome Institute"/>
            <person name="Mondo S.J."/>
            <person name="Dannebaum R.O."/>
            <person name="Kuo R.C."/>
            <person name="Labutti K."/>
            <person name="Haridas S."/>
            <person name="Kuo A."/>
            <person name="Salamov A."/>
            <person name="Ahrendt S.R."/>
            <person name="Lipzen A."/>
            <person name="Sullivan W."/>
            <person name="Andreopoulos W.B."/>
            <person name="Clum A."/>
            <person name="Lindquist E."/>
            <person name="Daum C."/>
            <person name="Ramamoorthy G.K."/>
            <person name="Gryganskyi A."/>
            <person name="Culley D."/>
            <person name="Magnuson J.K."/>
            <person name="James T.Y."/>
            <person name="O'Malley M.A."/>
            <person name="Stajich J.E."/>
            <person name="Spatafora J.W."/>
            <person name="Visel A."/>
            <person name="Grigoriev I.V."/>
        </authorList>
    </citation>
    <scope>NUCLEOTIDE SEQUENCE [LARGE SCALE GENOMIC DNA]</scope>
    <source>
        <strain evidence="9 10">S4</strain>
    </source>
</reference>
<proteinExistence type="inferred from homology"/>
<organism evidence="9 10">
    <name type="scientific">Anaeromyces robustus</name>
    <dbReference type="NCBI Taxonomy" id="1754192"/>
    <lineage>
        <taxon>Eukaryota</taxon>
        <taxon>Fungi</taxon>
        <taxon>Fungi incertae sedis</taxon>
        <taxon>Chytridiomycota</taxon>
        <taxon>Chytridiomycota incertae sedis</taxon>
        <taxon>Neocallimastigomycetes</taxon>
        <taxon>Neocallimastigales</taxon>
        <taxon>Neocallimastigaceae</taxon>
        <taxon>Anaeromyces</taxon>
    </lineage>
</organism>
<protein>
    <recommendedName>
        <fullName evidence="2">DNA-directed RNA polymerase</fullName>
        <ecNumber evidence="2">2.7.7.6</ecNumber>
    </recommendedName>
</protein>
<feature type="domain" description="RNA polymerase Rpb2" evidence="8">
    <location>
        <begin position="289"/>
        <end position="371"/>
    </location>
</feature>
<dbReference type="PANTHER" id="PTHR20856">
    <property type="entry name" value="DNA-DIRECTED RNA POLYMERASE I SUBUNIT 2"/>
    <property type="match status" value="1"/>
</dbReference>
<comment type="similarity">
    <text evidence="1">Belongs to the RNA polymerase beta chain family.</text>
</comment>
<dbReference type="Pfam" id="PF04560">
    <property type="entry name" value="RNA_pol_Rpb2_7"/>
    <property type="match status" value="1"/>
</dbReference>
<keyword evidence="4" id="KW-0808">Transferase</keyword>
<evidence type="ECO:0000256" key="3">
    <source>
        <dbReference type="ARBA" id="ARBA00022478"/>
    </source>
</evidence>
<evidence type="ECO:0000313" key="9">
    <source>
        <dbReference type="EMBL" id="ORX77843.1"/>
    </source>
</evidence>
<gene>
    <name evidence="9" type="ORF">BCR32DRAFT_328748</name>
</gene>
<sequence>MGNNQEDSVIFNEGSIRRGLFRNIKIRNQKLIINKEKVLFPSYEQYNSNDKVIGKNIFADYLVGNKFNPLPSHGLSIDDDDIVFKLYDDNVLNINNIFRKPMRIKSVDSYSSNTLLQTKYYLLNAYHIYKPQIGDKFASRYSQKGIIGDIIPEHLLPFSESGIIPDIIINPHAFPSRMTIGHLLEMLISSYIAIDPTKYGIRFNSDLSNNINYEDLLNKLDSDNPELFNKLNGEVMIDPIEGIPIGKATIGICYYNALQHQVEEKMFYRNTGNKNSVTKQPTEGKSKGGGLRIGEMERDALIVHNSKHLLKSVFKDDSDEVKINICNNCGNMYTVDTCTCGNYIKNEISVSNSLNLTIRYLQVANVKTRCLKNESH</sequence>
<evidence type="ECO:0000256" key="4">
    <source>
        <dbReference type="ARBA" id="ARBA00022679"/>
    </source>
</evidence>
<feature type="domain" description="DNA-directed RNA polymerase subunit 2 hybrid-binding" evidence="7">
    <location>
        <begin position="2"/>
        <end position="287"/>
    </location>
</feature>
<reference evidence="9 10" key="1">
    <citation type="submission" date="2016-08" db="EMBL/GenBank/DDBJ databases">
        <title>A Parts List for Fungal Cellulosomes Revealed by Comparative Genomics.</title>
        <authorList>
            <consortium name="DOE Joint Genome Institute"/>
            <person name="Haitjema C.H."/>
            <person name="Gilmore S.P."/>
            <person name="Henske J.K."/>
            <person name="Solomon K.V."/>
            <person name="De Groot R."/>
            <person name="Kuo A."/>
            <person name="Mondo S.J."/>
            <person name="Salamov A.A."/>
            <person name="Labutti K."/>
            <person name="Zhao Z."/>
            <person name="Chiniquy J."/>
            <person name="Barry K."/>
            <person name="Brewer H.M."/>
            <person name="Purvine S.O."/>
            <person name="Wright A.T."/>
            <person name="Boxma B."/>
            <person name="Van Alen T."/>
            <person name="Hackstein J.H."/>
            <person name="Baker S.E."/>
            <person name="Grigoriev I.V."/>
            <person name="O'Malley M.A."/>
        </authorList>
    </citation>
    <scope>NUCLEOTIDE SEQUENCE [LARGE SCALE GENOMIC DNA]</scope>
    <source>
        <strain evidence="9 10">S4</strain>
    </source>
</reference>
<dbReference type="SUPFAM" id="SSF64484">
    <property type="entry name" value="beta and beta-prime subunits of DNA dependent RNA-polymerase"/>
    <property type="match status" value="1"/>
</dbReference>
<keyword evidence="3" id="KW-0240">DNA-directed RNA polymerase</keyword>
<dbReference type="Proteomes" id="UP000193944">
    <property type="component" value="Unassembled WGS sequence"/>
</dbReference>
<dbReference type="GO" id="GO:0006351">
    <property type="term" value="P:DNA-templated transcription"/>
    <property type="evidence" value="ECO:0007669"/>
    <property type="project" value="InterPro"/>
</dbReference>
<dbReference type="EMBL" id="MCFG01000232">
    <property type="protein sequence ID" value="ORX77843.1"/>
    <property type="molecule type" value="Genomic_DNA"/>
</dbReference>
<dbReference type="InterPro" id="IPR007641">
    <property type="entry name" value="RNA_pol_Rpb2_7"/>
</dbReference>
<keyword evidence="10" id="KW-1185">Reference proteome</keyword>
<comment type="caution">
    <text evidence="9">The sequence shown here is derived from an EMBL/GenBank/DDBJ whole genome shotgun (WGS) entry which is preliminary data.</text>
</comment>
<dbReference type="GO" id="GO:0003899">
    <property type="term" value="F:DNA-directed RNA polymerase activity"/>
    <property type="evidence" value="ECO:0007669"/>
    <property type="project" value="UniProtKB-EC"/>
</dbReference>
<accession>A0A1Y1WWG1</accession>
<evidence type="ECO:0000259" key="8">
    <source>
        <dbReference type="Pfam" id="PF04560"/>
    </source>
</evidence>
<dbReference type="STRING" id="1754192.A0A1Y1WWG1"/>
<evidence type="ECO:0000256" key="2">
    <source>
        <dbReference type="ARBA" id="ARBA00012418"/>
    </source>
</evidence>
<evidence type="ECO:0000256" key="6">
    <source>
        <dbReference type="ARBA" id="ARBA00023163"/>
    </source>
</evidence>
<dbReference type="Gene3D" id="3.90.1800.10">
    <property type="entry name" value="RNA polymerase alpha subunit dimerisation domain"/>
    <property type="match status" value="1"/>
</dbReference>
<keyword evidence="6" id="KW-0804">Transcription</keyword>
<dbReference type="GO" id="GO:0032549">
    <property type="term" value="F:ribonucleoside binding"/>
    <property type="evidence" value="ECO:0007669"/>
    <property type="project" value="InterPro"/>
</dbReference>
<dbReference type="AlphaFoldDB" id="A0A1Y1WWG1"/>
<evidence type="ECO:0000313" key="10">
    <source>
        <dbReference type="Proteomes" id="UP000193944"/>
    </source>
</evidence>
<dbReference type="InterPro" id="IPR037033">
    <property type="entry name" value="DNA-dir_RNAP_su2_hyb_sf"/>
</dbReference>
<dbReference type="GO" id="GO:0000428">
    <property type="term" value="C:DNA-directed RNA polymerase complex"/>
    <property type="evidence" value="ECO:0007669"/>
    <property type="project" value="UniProtKB-KW"/>
</dbReference>
<dbReference type="GO" id="GO:0003677">
    <property type="term" value="F:DNA binding"/>
    <property type="evidence" value="ECO:0007669"/>
    <property type="project" value="InterPro"/>
</dbReference>
<dbReference type="OrthoDB" id="2158330at2759"/>